<evidence type="ECO:0000313" key="3">
    <source>
        <dbReference type="Proteomes" id="UP000005139"/>
    </source>
</evidence>
<dbReference type="EMBL" id="AAWL01000001">
    <property type="protein sequence ID" value="EAX48964.1"/>
    <property type="molecule type" value="Genomic_DNA"/>
</dbReference>
<dbReference type="GO" id="GO:0016740">
    <property type="term" value="F:transferase activity"/>
    <property type="evidence" value="ECO:0007669"/>
    <property type="project" value="UniProtKB-KW"/>
</dbReference>
<feature type="domain" description="Glycosyltransferase 2-like" evidence="1">
    <location>
        <begin position="605"/>
        <end position="731"/>
    </location>
</feature>
<dbReference type="AlphaFoldDB" id="A1HMC0"/>
<dbReference type="Gene3D" id="3.40.50.2000">
    <property type="entry name" value="Glycogen Phosphorylase B"/>
    <property type="match status" value="1"/>
</dbReference>
<dbReference type="SUPFAM" id="SSF53448">
    <property type="entry name" value="Nucleotide-diphospho-sugar transferases"/>
    <property type="match status" value="1"/>
</dbReference>
<name>A1HMC0_9FIRM</name>
<protein>
    <submittedName>
        <fullName evidence="2">Glycosyl transferase, family 2</fullName>
    </submittedName>
</protein>
<dbReference type="InterPro" id="IPR050834">
    <property type="entry name" value="Glycosyltransf_2"/>
</dbReference>
<gene>
    <name evidence="2" type="ORF">TcarDRAFT_2653</name>
</gene>
<dbReference type="InterPro" id="IPR029044">
    <property type="entry name" value="Nucleotide-diphossugar_trans"/>
</dbReference>
<evidence type="ECO:0000259" key="1">
    <source>
        <dbReference type="Pfam" id="PF00535"/>
    </source>
</evidence>
<keyword evidence="3" id="KW-1185">Reference proteome</keyword>
<proteinExistence type="predicted"/>
<reference evidence="2 3" key="2">
    <citation type="submission" date="2007-01" db="EMBL/GenBank/DDBJ databases">
        <title>Sequencing of the draft genome and assembly of Thermosinus carboxydivorans Nor1.</title>
        <authorList>
            <consortium name="US DOE Joint Genome Institute (JGI-PGF)"/>
            <person name="Copeland A."/>
            <person name="Lucas S."/>
            <person name="Lapidus A."/>
            <person name="Barry K."/>
            <person name="Glavina del Rio T."/>
            <person name="Dalin E."/>
            <person name="Tice H."/>
            <person name="Bruce D."/>
            <person name="Pitluck S."/>
            <person name="Richardson P."/>
        </authorList>
    </citation>
    <scope>NUCLEOTIDE SEQUENCE [LARGE SCALE GENOMIC DNA]</scope>
    <source>
        <strain evidence="2 3">Nor1</strain>
    </source>
</reference>
<keyword evidence="2" id="KW-0808">Transferase</keyword>
<dbReference type="InterPro" id="IPR001173">
    <property type="entry name" value="Glyco_trans_2-like"/>
</dbReference>
<dbReference type="Gene3D" id="3.90.550.10">
    <property type="entry name" value="Spore Coat Polysaccharide Biosynthesis Protein SpsA, Chain A"/>
    <property type="match status" value="1"/>
</dbReference>
<comment type="caution">
    <text evidence="2">The sequence shown here is derived from an EMBL/GenBank/DDBJ whole genome shotgun (WGS) entry which is preliminary data.</text>
</comment>
<dbReference type="RefSeq" id="WP_007288171.1">
    <property type="nucleotide sequence ID" value="NZ_AAWL01000001.1"/>
</dbReference>
<dbReference type="Pfam" id="PF00535">
    <property type="entry name" value="Glycos_transf_2"/>
    <property type="match status" value="1"/>
</dbReference>
<dbReference type="SUPFAM" id="SSF53756">
    <property type="entry name" value="UDP-Glycosyltransferase/glycogen phosphorylase"/>
    <property type="match status" value="1"/>
</dbReference>
<dbReference type="Pfam" id="PF13692">
    <property type="entry name" value="Glyco_trans_1_4"/>
    <property type="match status" value="1"/>
</dbReference>
<reference evidence="2 3" key="1">
    <citation type="submission" date="2007-01" db="EMBL/GenBank/DDBJ databases">
        <title>Annotation of the draft genome assembly of Thermosinus carboxydivorans Nor1.</title>
        <authorList>
            <consortium name="US DOE Joint Genome Institute (JGI-ORNL)"/>
            <person name="Larimer F."/>
            <person name="Land M."/>
            <person name="Hauser L."/>
        </authorList>
    </citation>
    <scope>NUCLEOTIDE SEQUENCE [LARGE SCALE GENOMIC DNA]</scope>
    <source>
        <strain evidence="2 3">Nor1</strain>
    </source>
</reference>
<dbReference type="CDD" id="cd00761">
    <property type="entry name" value="Glyco_tranf_GTA_type"/>
    <property type="match status" value="1"/>
</dbReference>
<dbReference type="eggNOG" id="COG1216">
    <property type="taxonomic scope" value="Bacteria"/>
</dbReference>
<dbReference type="Proteomes" id="UP000005139">
    <property type="component" value="Unassembled WGS sequence"/>
</dbReference>
<accession>A1HMC0</accession>
<dbReference type="eggNOG" id="COG0438">
    <property type="taxonomic scope" value="Bacteria"/>
</dbReference>
<organism evidence="2 3">
    <name type="scientific">Thermosinus carboxydivorans Nor1</name>
    <dbReference type="NCBI Taxonomy" id="401526"/>
    <lineage>
        <taxon>Bacteria</taxon>
        <taxon>Bacillati</taxon>
        <taxon>Bacillota</taxon>
        <taxon>Negativicutes</taxon>
        <taxon>Selenomonadales</taxon>
        <taxon>Sporomusaceae</taxon>
        <taxon>Thermosinus</taxon>
    </lineage>
</organism>
<evidence type="ECO:0000313" key="2">
    <source>
        <dbReference type="EMBL" id="EAX48964.1"/>
    </source>
</evidence>
<dbReference type="PANTHER" id="PTHR43685">
    <property type="entry name" value="GLYCOSYLTRANSFERASE"/>
    <property type="match status" value="1"/>
</dbReference>
<dbReference type="PANTHER" id="PTHR43685:SF2">
    <property type="entry name" value="GLYCOSYLTRANSFERASE 2-LIKE DOMAIN-CONTAINING PROTEIN"/>
    <property type="match status" value="1"/>
</dbReference>
<sequence length="915" mass="104533">MTLFSTSLFANFSAGTYTYIPTQFKVNRGLFQEMGLTLTGVCSSGRQLWIFGDYDFEVPDDCSVTWFDFPAERYLGRERFVPLMVDSWATTVDDLYLRGSAQPCVFLLTSEYLSCLVDPRPVLLALKKLSLHNRSSAVVIYTPEQKGVRYWTEDEFKTFLLASGFELTELSRKPSGIVFSCSVSPLGYQRYLESLGLLHSALQADFLLVTTEDASLKPTGGIGTYVANIKRFNDRCVTLFCDLDPSVEAKDGRTILVRSVIEHLSWEQMIDGPGLIEAIKVVLFTLPNLRICEFQDYLSLGFRIVQAKKTGVLPQSLWLRVFLHGSVDYIKFGEQDEKASNYTVDELKITIKDNYTFKNVDECWVPSNYLAQLLQNEFGHEVHNLTIRRLPFDLSLLPEVSPVKFGQIRKIIFIGKYMQLKGWPDFLDAIFLLYGRSALDGIQEIISVGPGSPSDEDIHRLGKIKAYRWLRFNHSDFIKFVIDNRQDALFVVPSRGESYSYVVLEQLLLSTRFVAYNTGGAIEVVDDEQYVKRFFSNPSPEALAQKIEEIITLPVDSYEDIVYEKSVRILKRQHEVNNTYKVTSPATFTLSQLEWDWAAATDITISTPVYNTPLHYLRDLFKSILGSQLRPKEWILIDDGSNNSYHQELLRFVEDCNSVLPTRVIRQENKGLAGARNCGLYASQSKYTFMIDSDDVLLPQTLSDAFVAMQVDNSLIAATGFAIYFSELADLPDDLSPMRYGWYWKPIGVPEARALSLYENQFISANVFIDTDRVRAVGGWDQSDRSTWEDWAFYTKMAWLGNRFSLIPSPGYLYRNTPGSMSKTYNRYFGRRRLIRNIPVLSRLDANVILSLIHASPGHPDSVTTIQFNSSEVLFPKEIELISLVRTIRGKKVWRLLLKFSYWVYSLLKLIGKNR</sequence>